<reference evidence="3 4" key="1">
    <citation type="submission" date="2018-12" db="EMBL/GenBank/DDBJ databases">
        <title>Marinifilum JC070 sp. nov., a marine bacterium isolated from Yongle Blue Hole in the South China Sea.</title>
        <authorList>
            <person name="Fu T."/>
        </authorList>
    </citation>
    <scope>NUCLEOTIDE SEQUENCE [LARGE SCALE GENOMIC DNA]</scope>
    <source>
        <strain evidence="3 4">JC070</strain>
    </source>
</reference>
<dbReference type="Gene3D" id="2.60.40.10">
    <property type="entry name" value="Immunoglobulins"/>
    <property type="match status" value="1"/>
</dbReference>
<name>A0ABX1WR25_9BACT</name>
<dbReference type="Gene3D" id="2.160.20.10">
    <property type="entry name" value="Single-stranded right-handed beta-helix, Pectin lyase-like"/>
    <property type="match status" value="2"/>
</dbReference>
<proteinExistence type="predicted"/>
<feature type="domain" description="Fibronectin type-III" evidence="2">
    <location>
        <begin position="501"/>
        <end position="593"/>
    </location>
</feature>
<dbReference type="Proteomes" id="UP000732105">
    <property type="component" value="Unassembled WGS sequence"/>
</dbReference>
<dbReference type="SUPFAM" id="SSF51126">
    <property type="entry name" value="Pectin lyase-like"/>
    <property type="match status" value="2"/>
</dbReference>
<sequence length="1555" mass="170984">MKKFYLLGLLAICISTTAFSQRTIHVPTDYSSIQAALSNASSNDTVLVQTGVYEENIIWPETNGIKLLSAGDSTNTIIDGTESDRVINIIHAAIDTNTVIKGFRIRNGLTSQKGGGIQITNGSVKLHSVLIENCEAQEMAGGIYSEGNLVLINSAILSNQSDYIGGIRCQADVCRLHNVMVANNNSTGDNRNIINAGGVSITSPDYSISNCTFKNNRSESYGGGASVDGNGSVTGSEFTENSAKYHYGAALSVKGTSVVDDVNVHNNGNSISGTLFFMQGNIILKNSVVKDNESIGVRVEYYGEFTIKNTEFSGQKTAIKTGRDNNTGKLIVDSCTISRDQDEMPSEGNFGASEGISLTKYAGIIELSNSTIKGFTHGIFGNHADNSINIHKSIFTANENGINNKSINTTIDSTIFSINDVAILNQAQGMLQVNESDFLNNNFGINSLNDGNVLNAENNYWGDDSGPYNDINHPSGKGDSITVYVDASPFRTTKVFGDYRAPIFLKSLENNKDQSITLKWEDDNRSDIDHIDIYYKCVDSLQWSKKTVPNDDQIDTLQNLIPYVTYEVKVKSVDLSGNESEDSNTLLAYTDDDRTSFFVPADFATIQRALNCCSPNDTVFVSPGTYKESLTWPNVADVHLIGDSIKPNTTIIDGEQKNRCISIVGNSIISASINGFKLINGYDPEKGGGIFIEAYYIVNLSNCILSNNKSKIGAAICSYDNSSNGIININRLLIHSNESEQSGAAMYCLRDDVNINSSTIANNTSLNSDASKSGNGGVFASGTVKINNSIVWNHGSPNMINYTGYNMYGATIQVNYSCLKYGDTFNNGAVTGNTSHNNGIIIDPLFADTLSHDYTLQSNSPCIDSGNPDMISDLCSRIDMGYWESPTGNRINHSETSISICNGDSLLWKGKYYSEEGQYFYEKESDLSCDSIYELNLSVNPTYLIEEKKSICDGDSLLWQNTYYSIAGTYSVELTTDLGCDSIRQLELVVNPVFEQTEERQICQGDSLLWRNSYYKQSGTYADQLSSSTGCDSTYYLNLVVKPTYHETIEASICQGENYMLGSQTLTESGEYTEVFESDLQCDSIVTLQLNVHPIYQENIEATICQGDEYLFGSQILSEAGEYTETFLSQHNCDSVVNLNLKVNPTYQSQLEASICQGESYIFGSQTLTQVGEYTEVLQSINGCDSIVILNLTVNAEYHEQEDVKICQGEAYVWGTQTLTESGEYTEVFKSVHNCDSIVTLRLEVGHAHNTETEVEICQGDTYVFGTQNLSEAGVYTEVFKSAHNCDSTVILHLAVKPIYLEELEATICQGDEYILGTQTLTQTGVYTEVFQSVHACDSTVILRLNVIPAYHEEAEINICQGEEYILGSQTLTESGEYTEVFQTHSGCDSTKTVILTVQSVDTRVEQDGSTLKAVASDATYQWVKCDDEFSEIESETNASFTPVEDGDYAVIVNQNECSDRSDCYSIIITSVFDEFKKDWNIYPNPVKQNLHINLDRAYADIQVNVYNSSGQVVMSKQSHTSKQLMLEVNDLANGLYILKIDADNKHATYKFIKK</sequence>
<keyword evidence="1" id="KW-0732">Signal</keyword>
<evidence type="ECO:0000313" key="3">
    <source>
        <dbReference type="EMBL" id="NOU58518.1"/>
    </source>
</evidence>
<evidence type="ECO:0000256" key="1">
    <source>
        <dbReference type="SAM" id="SignalP"/>
    </source>
</evidence>
<dbReference type="InterPro" id="IPR006626">
    <property type="entry name" value="PbH1"/>
</dbReference>
<dbReference type="NCBIfam" id="TIGR04183">
    <property type="entry name" value="Por_Secre_tail"/>
    <property type="match status" value="1"/>
</dbReference>
<evidence type="ECO:0000313" key="4">
    <source>
        <dbReference type="Proteomes" id="UP000732105"/>
    </source>
</evidence>
<dbReference type="SMART" id="SM00060">
    <property type="entry name" value="FN3"/>
    <property type="match status" value="1"/>
</dbReference>
<dbReference type="InterPro" id="IPR013783">
    <property type="entry name" value="Ig-like_fold"/>
</dbReference>
<accession>A0ABX1WR25</accession>
<dbReference type="SUPFAM" id="SSF49265">
    <property type="entry name" value="Fibronectin type III"/>
    <property type="match status" value="1"/>
</dbReference>
<dbReference type="Pfam" id="PF18962">
    <property type="entry name" value="Por_Secre_tail"/>
    <property type="match status" value="1"/>
</dbReference>
<gene>
    <name evidence="3" type="ORF">ELS83_01720</name>
</gene>
<dbReference type="InterPro" id="IPR036116">
    <property type="entry name" value="FN3_sf"/>
</dbReference>
<dbReference type="PROSITE" id="PS50853">
    <property type="entry name" value="FN3"/>
    <property type="match status" value="1"/>
</dbReference>
<dbReference type="InterPro" id="IPR011050">
    <property type="entry name" value="Pectin_lyase_fold/virulence"/>
</dbReference>
<dbReference type="InterPro" id="IPR026444">
    <property type="entry name" value="Secre_tail"/>
</dbReference>
<keyword evidence="4" id="KW-1185">Reference proteome</keyword>
<dbReference type="EMBL" id="RZNH01000002">
    <property type="protein sequence ID" value="NOU58518.1"/>
    <property type="molecule type" value="Genomic_DNA"/>
</dbReference>
<dbReference type="SMART" id="SM00710">
    <property type="entry name" value="PbH1"/>
    <property type="match status" value="7"/>
</dbReference>
<comment type="caution">
    <text evidence="3">The sequence shown here is derived from an EMBL/GenBank/DDBJ whole genome shotgun (WGS) entry which is preliminary data.</text>
</comment>
<feature type="chain" id="PRO_5046718244" evidence="1">
    <location>
        <begin position="21"/>
        <end position="1555"/>
    </location>
</feature>
<protein>
    <submittedName>
        <fullName evidence="3">T9SS type A sorting domain-containing protein</fullName>
    </submittedName>
</protein>
<dbReference type="Pfam" id="PF00041">
    <property type="entry name" value="fn3"/>
    <property type="match status" value="1"/>
</dbReference>
<dbReference type="InterPro" id="IPR003961">
    <property type="entry name" value="FN3_dom"/>
</dbReference>
<dbReference type="CDD" id="cd00063">
    <property type="entry name" value="FN3"/>
    <property type="match status" value="1"/>
</dbReference>
<dbReference type="RefSeq" id="WP_171593787.1">
    <property type="nucleotide sequence ID" value="NZ_RZNH01000002.1"/>
</dbReference>
<dbReference type="InterPro" id="IPR012334">
    <property type="entry name" value="Pectin_lyas_fold"/>
</dbReference>
<organism evidence="3 4">
    <name type="scientific">Marinifilum caeruleilacunae</name>
    <dbReference type="NCBI Taxonomy" id="2499076"/>
    <lineage>
        <taxon>Bacteria</taxon>
        <taxon>Pseudomonadati</taxon>
        <taxon>Bacteroidota</taxon>
        <taxon>Bacteroidia</taxon>
        <taxon>Marinilabiliales</taxon>
        <taxon>Marinifilaceae</taxon>
    </lineage>
</organism>
<evidence type="ECO:0000259" key="2">
    <source>
        <dbReference type="PROSITE" id="PS50853"/>
    </source>
</evidence>
<dbReference type="Gene3D" id="2.60.40.3080">
    <property type="match status" value="1"/>
</dbReference>
<feature type="signal peptide" evidence="1">
    <location>
        <begin position="1"/>
        <end position="20"/>
    </location>
</feature>